<dbReference type="InterPro" id="IPR010137">
    <property type="entry name" value="Lipid_A_LpxA"/>
</dbReference>
<proteinExistence type="evidence at protein level"/>
<sequence>MISLLKAREKLLSPLVSSTIRRLSSSLSYSREDSRDSEVLIHPSAVVHPNAVIGKGVSVGPYCTIGSSVKLGNGCKLYPSSHVFGNTELGESCVLMTGAVVGDELPGYTFIGCNNIIGHHAVVGVKCQDLKYKHGDECFLCIGNNNEIREFCSIHRSSKPSDKTVIGDNNLIMGSCHIAHDCKIGDRNIFANNTLLAGHVVVEVRFSLCLYSKPGFSSVVLFGLCCECRTIHTQQEPRWSTSSVILALLLSLAVVLWSHKMFQST</sequence>
<dbReference type="ProteomicsDB" id="213737"/>
<accession>A0A1P8B6P1</accession>
<dbReference type="GO" id="GO:0008780">
    <property type="term" value="F:acyl-[acyl-carrier-protein]-UDP-N-acetylglucosamine O-acyltransferase activity"/>
    <property type="evidence" value="ECO:0007669"/>
    <property type="project" value="InterPro"/>
</dbReference>
<feature type="transmembrane region" description="Helical" evidence="1">
    <location>
        <begin position="239"/>
        <end position="257"/>
    </location>
</feature>
<dbReference type="SUPFAM" id="SSF51161">
    <property type="entry name" value="Trimeric LpxA-like enzymes"/>
    <property type="match status" value="1"/>
</dbReference>
<dbReference type="SMR" id="A0A1P8B6P1"/>
<evidence type="ECO:0000256" key="1">
    <source>
        <dbReference type="SAM" id="Phobius"/>
    </source>
</evidence>
<dbReference type="Araport" id="AT4G29540"/>
<keyword evidence="3" id="KW-0808">Transferase</keyword>
<dbReference type="PANTHER" id="PTHR43480:SF1">
    <property type="entry name" value="ACYL-[ACYL-CARRIER-PROTEIN]--UDP-N-ACETYLGLUCOSAMINE O-ACYLTRANSFERASE, MITOCHONDRIAL-RELATED"/>
    <property type="match status" value="1"/>
</dbReference>
<reference evidence="3 4" key="1">
    <citation type="journal article" date="1999" name="Nature">
        <title>Sequence and analysis of chromosome 4 of the plant Arabidopsis thaliana.</title>
        <authorList>
            <consortium name="EU"/>
            <consortium name="CSHL and WU Arabidopsis Sequencing Project"/>
            <person name="Mayer K."/>
            <person name="Schuller C."/>
            <person name="Wambutt R."/>
            <person name="Murphy G."/>
            <person name="Volckaert G."/>
            <person name="Pohl T."/>
            <person name="Dusterhoft A."/>
            <person name="Stiekema W."/>
            <person name="Entian K.D."/>
            <person name="Terryn N."/>
            <person name="Harris B."/>
            <person name="Ansorge W."/>
            <person name="Brandt P."/>
            <person name="Grivell L."/>
            <person name="Rieger M."/>
            <person name="Weichselgartner M."/>
            <person name="de Simone V."/>
            <person name="Obermaier B."/>
            <person name="Mache R."/>
            <person name="Muller M."/>
            <person name="Kreis M."/>
            <person name="Delseny M."/>
            <person name="Puigdomenech P."/>
            <person name="Watson M."/>
            <person name="Schmidtheini T."/>
            <person name="Reichert B."/>
            <person name="Portatelle D."/>
            <person name="Perez-Alonso M."/>
            <person name="Boutry M."/>
            <person name="Bancroft I."/>
            <person name="Vos P."/>
            <person name="Hoheisel J."/>
            <person name="Zimmermann W."/>
            <person name="Wedler H."/>
            <person name="Ridley P."/>
            <person name="Langham S.A."/>
            <person name="McCullagh B."/>
            <person name="Bilham L."/>
            <person name="Robben J."/>
            <person name="Van der Schueren J."/>
            <person name="Grymonprez B."/>
            <person name="Chuang Y.J."/>
            <person name="Vandenbussche F."/>
            <person name="Braeken M."/>
            <person name="Weltjens I."/>
            <person name="Voet M."/>
            <person name="Bastiaens I."/>
            <person name="Aert R."/>
            <person name="Defoor E."/>
            <person name="Weitzenegger T."/>
            <person name="Bothe G."/>
            <person name="Ramsperger U."/>
            <person name="Hilbert H."/>
            <person name="Braun M."/>
            <person name="Holzer E."/>
            <person name="Brandt A."/>
            <person name="Peters S."/>
            <person name="van Staveren M."/>
            <person name="Dirske W."/>
            <person name="Mooijman P."/>
            <person name="Klein Lankhorst R."/>
            <person name="Rose M."/>
            <person name="Hauf J."/>
            <person name="Kotter P."/>
            <person name="Berneiser S."/>
            <person name="Hempel S."/>
            <person name="Feldpausch M."/>
            <person name="Lamberth S."/>
            <person name="Van den Daele H."/>
            <person name="De Keyser A."/>
            <person name="Buysshaert C."/>
            <person name="Gielen J."/>
            <person name="Villarroel R."/>
            <person name="De Clercq R."/>
            <person name="Van Montagu M."/>
            <person name="Rogers J."/>
            <person name="Cronin A."/>
            <person name="Quail M."/>
            <person name="Bray-Allen S."/>
            <person name="Clark L."/>
            <person name="Doggett J."/>
            <person name="Hall S."/>
            <person name="Kay M."/>
            <person name="Lennard N."/>
            <person name="McLay K."/>
            <person name="Mayes R."/>
            <person name="Pettett A."/>
            <person name="Rajandream M.A."/>
            <person name="Lyne M."/>
            <person name="Benes V."/>
            <person name="Rechmann S."/>
            <person name="Borkova D."/>
            <person name="Blocker H."/>
            <person name="Scharfe M."/>
            <person name="Grimm M."/>
            <person name="Lohnert T.H."/>
            <person name="Dose S."/>
            <person name="de Haan M."/>
            <person name="Maarse A."/>
            <person name="Schafer M."/>
            <person name="Muller-Auer S."/>
            <person name="Gabel C."/>
            <person name="Fuchs M."/>
            <person name="Fartmann B."/>
            <person name="Granderath K."/>
            <person name="Dauner D."/>
            <person name="Herzl A."/>
            <person name="Neumann S."/>
            <person name="Argiriou A."/>
            <person name="Vitale D."/>
            <person name="Liguori R."/>
            <person name="Piravandi E."/>
            <person name="Massenet O."/>
            <person name="Quigley F."/>
            <person name="Clabauld G."/>
            <person name="Mundlein A."/>
            <person name="Felber R."/>
            <person name="Schnabl S."/>
            <person name="Hiller R."/>
            <person name="Schmidt W."/>
            <person name="Lecharny A."/>
            <person name="Aubourg S."/>
            <person name="Chefdor F."/>
            <person name="Cooke R."/>
            <person name="Berger C."/>
            <person name="Montfort A."/>
            <person name="Casacuberta E."/>
            <person name="Gibbons T."/>
            <person name="Weber N."/>
            <person name="Vandenbol M."/>
            <person name="Bargues M."/>
            <person name="Terol J."/>
            <person name="Torres A."/>
            <person name="Perez-Perez A."/>
            <person name="Purnelle B."/>
            <person name="Bent E."/>
            <person name="Johnson S."/>
            <person name="Tacon D."/>
            <person name="Jesse T."/>
            <person name="Heijnen L."/>
            <person name="Schwarz S."/>
            <person name="Scholler P."/>
            <person name="Heber S."/>
            <person name="Francs P."/>
            <person name="Bielke C."/>
            <person name="Frishman D."/>
            <person name="Haase D."/>
            <person name="Lemcke K."/>
            <person name="Mewes H.W."/>
            <person name="Stocker S."/>
            <person name="Zaccaria P."/>
            <person name="Bevan M."/>
            <person name="Wilson R.K."/>
            <person name="de la Bastide M."/>
            <person name="Habermann K."/>
            <person name="Parnell L."/>
            <person name="Dedhia N."/>
            <person name="Gnoj L."/>
            <person name="Schutz K."/>
            <person name="Huang E."/>
            <person name="Spiegel L."/>
            <person name="Sehkon M."/>
            <person name="Murray J."/>
            <person name="Sheet P."/>
            <person name="Cordes M."/>
            <person name="Abu-Threideh J."/>
            <person name="Stoneking T."/>
            <person name="Kalicki J."/>
            <person name="Graves T."/>
            <person name="Harmon G."/>
            <person name="Edwards J."/>
            <person name="Latreille P."/>
            <person name="Courtney L."/>
            <person name="Cloud J."/>
            <person name="Abbott A."/>
            <person name="Scott K."/>
            <person name="Johnson D."/>
            <person name="Minx P."/>
            <person name="Bentley D."/>
            <person name="Fulton B."/>
            <person name="Miller N."/>
            <person name="Greco T."/>
            <person name="Kemp K."/>
            <person name="Kramer J."/>
            <person name="Fulton L."/>
            <person name="Mardis E."/>
            <person name="Dante M."/>
            <person name="Pepin K."/>
            <person name="Hillier L."/>
            <person name="Nelson J."/>
            <person name="Spieth J."/>
            <person name="Ryan E."/>
            <person name="Andrews S."/>
            <person name="Geisel C."/>
            <person name="Layman D."/>
            <person name="Du H."/>
            <person name="Ali J."/>
            <person name="Berghoff A."/>
            <person name="Jones K."/>
            <person name="Drone K."/>
            <person name="Cotton M."/>
            <person name="Joshu C."/>
            <person name="Antonoiu B."/>
            <person name="Zidanic M."/>
            <person name="Strong C."/>
            <person name="Sun H."/>
            <person name="Lamar B."/>
            <person name="Yordan C."/>
            <person name="Ma P."/>
            <person name="Zhong J."/>
            <person name="Preston R."/>
            <person name="Vil D."/>
            <person name="Shekher M."/>
            <person name="Matero A."/>
            <person name="Shah R."/>
            <person name="Swaby I.K."/>
            <person name="O'Shaughnessy A."/>
            <person name="Rodriguez M."/>
            <person name="Hoffmann J."/>
            <person name="Till S."/>
            <person name="Granat S."/>
            <person name="Shohdy N."/>
            <person name="Hasegawa A."/>
            <person name="Hameed A."/>
            <person name="Lodhi M."/>
            <person name="Johnson A."/>
            <person name="Chen E."/>
            <person name="Marra M."/>
            <person name="Martienssen R."/>
            <person name="McCombie W.R."/>
        </authorList>
    </citation>
    <scope>NUCLEOTIDE SEQUENCE [LARGE SCALE GENOMIC DNA]</scope>
    <source>
        <strain evidence="4">cv. Columbia</strain>
    </source>
</reference>
<dbReference type="Proteomes" id="UP000006548">
    <property type="component" value="Chromosome 4"/>
</dbReference>
<dbReference type="GeneID" id="829075"/>
<reference evidence="4" key="2">
    <citation type="journal article" date="2017" name="Plant J.">
        <title>Araport11: a complete reannotation of the Arabidopsis thaliana reference genome.</title>
        <authorList>
            <person name="Cheng C.Y."/>
            <person name="Krishnakumar V."/>
            <person name="Chan A.P."/>
            <person name="Thibaud-Nissen F."/>
            <person name="Schobel S."/>
            <person name="Town C.D."/>
        </authorList>
    </citation>
    <scope>GENOME REANNOTATION</scope>
    <source>
        <strain evidence="4">cv. Columbia</strain>
    </source>
</reference>
<organism evidence="3 4">
    <name type="scientific">Arabidopsis thaliana</name>
    <name type="common">Mouse-ear cress</name>
    <dbReference type="NCBI Taxonomy" id="3702"/>
    <lineage>
        <taxon>Eukaryota</taxon>
        <taxon>Viridiplantae</taxon>
        <taxon>Streptophyta</taxon>
        <taxon>Embryophyta</taxon>
        <taxon>Tracheophyta</taxon>
        <taxon>Spermatophyta</taxon>
        <taxon>Magnoliopsida</taxon>
        <taxon>eudicotyledons</taxon>
        <taxon>Gunneridae</taxon>
        <taxon>Pentapetalae</taxon>
        <taxon>rosids</taxon>
        <taxon>malvids</taxon>
        <taxon>Brassicales</taxon>
        <taxon>Brassicaceae</taxon>
        <taxon>Camelineae</taxon>
        <taxon>Arabidopsis</taxon>
    </lineage>
</organism>
<dbReference type="PANTHER" id="PTHR43480">
    <property type="entry name" value="ACYL-[ACYL-CARRIER-PROTEIN]--UDP-N-ACETYLGLUCOSAMINE O-ACYLTRANSFERASE"/>
    <property type="match status" value="1"/>
</dbReference>
<dbReference type="GO" id="GO:0005737">
    <property type="term" value="C:cytoplasm"/>
    <property type="evidence" value="ECO:0007669"/>
    <property type="project" value="UniProtKB-ARBA"/>
</dbReference>
<evidence type="ECO:0000313" key="3">
    <source>
        <dbReference type="EMBL" id="ANM67258.1"/>
    </source>
</evidence>
<dbReference type="InterPro" id="IPR011004">
    <property type="entry name" value="Trimer_LpxA-like_sf"/>
</dbReference>
<dbReference type="ExpressionAtlas" id="A0A1P8B6P1">
    <property type="expression patterns" value="baseline and differential"/>
</dbReference>
<evidence type="ECO:0000313" key="4">
    <source>
        <dbReference type="Proteomes" id="UP000006548"/>
    </source>
</evidence>
<evidence type="ECO:0007829" key="7">
    <source>
        <dbReference type="ProteomicsDB" id="A0A1P8B6P1"/>
    </source>
</evidence>
<dbReference type="TAIR" id="AT4G29540">
    <property type="gene designation" value="LPXA"/>
</dbReference>
<keyword evidence="6 7" id="KW-1267">Proteomics identification</keyword>
<keyword evidence="1" id="KW-1133">Transmembrane helix</keyword>
<dbReference type="Gene3D" id="2.160.10.10">
    <property type="entry name" value="Hexapeptide repeat proteins"/>
    <property type="match status" value="1"/>
</dbReference>
<evidence type="ECO:0007829" key="6">
    <source>
        <dbReference type="PeptideAtlas" id="A0A1P8B6P1"/>
    </source>
</evidence>
<dbReference type="Pfam" id="PF00132">
    <property type="entry name" value="Hexapep"/>
    <property type="match status" value="2"/>
</dbReference>
<protein>
    <submittedName>
        <fullName evidence="3">Bacterial transferase hexapeptide repeat-containing protein</fullName>
    </submittedName>
</protein>
<keyword evidence="4" id="KW-1185">Reference proteome</keyword>
<dbReference type="AlphaFoldDB" id="A0A1P8B6P1"/>
<evidence type="ECO:0000313" key="5">
    <source>
        <dbReference type="TAIR" id="AT4G29540"/>
    </source>
</evidence>
<gene>
    <name evidence="5" type="primary">LPXA</name>
    <name evidence="3" type="synonym">AtLpxA</name>
    <name evidence="3" type="synonym">LpxA</name>
    <name evidence="2 3" type="ordered locus">At4g29540</name>
    <name evidence="3" type="ORF">T16L4.50</name>
    <name evidence="3" type="ORF">T16L4_50</name>
</gene>
<dbReference type="InterPro" id="IPR001451">
    <property type="entry name" value="Hexapep"/>
</dbReference>
<dbReference type="EMBL" id="CP002687">
    <property type="protein sequence ID" value="ANM67258.1"/>
    <property type="molecule type" value="Genomic_DNA"/>
</dbReference>
<dbReference type="RefSeq" id="NP_001329098.1">
    <property type="nucleotide sequence ID" value="NM_001341971.1"/>
</dbReference>
<keyword evidence="1" id="KW-0812">Transmembrane</keyword>
<name>A0A1P8B6P1_ARATH</name>
<dbReference type="GO" id="GO:0008610">
    <property type="term" value="P:lipid biosynthetic process"/>
    <property type="evidence" value="ECO:0007669"/>
    <property type="project" value="InterPro"/>
</dbReference>
<evidence type="ECO:0000313" key="2">
    <source>
        <dbReference type="Araport" id="AT4G29540"/>
    </source>
</evidence>
<dbReference type="OrthoDB" id="25818at2759"/>
<keyword evidence="1" id="KW-0472">Membrane</keyword>